<dbReference type="OMA" id="CEWARNI"/>
<dbReference type="Proteomes" id="UP000009022">
    <property type="component" value="Unassembled WGS sequence"/>
</dbReference>
<dbReference type="GO" id="GO:0030286">
    <property type="term" value="C:dynein complex"/>
    <property type="evidence" value="ECO:0007669"/>
    <property type="project" value="InterPro"/>
</dbReference>
<dbReference type="InterPro" id="IPR027417">
    <property type="entry name" value="P-loop_NTPase"/>
</dbReference>
<feature type="domain" description="Dynein heavy chain 3 AAA+ lid" evidence="7">
    <location>
        <begin position="434"/>
        <end position="523"/>
    </location>
</feature>
<evidence type="ECO:0000259" key="4">
    <source>
        <dbReference type="Pfam" id="PF12780"/>
    </source>
</evidence>
<feature type="domain" description="Dynein heavy chain coiled coil stalk" evidence="3">
    <location>
        <begin position="855"/>
        <end position="1193"/>
    </location>
</feature>
<evidence type="ECO:0000259" key="5">
    <source>
        <dbReference type="Pfam" id="PF12781"/>
    </source>
</evidence>
<dbReference type="CTD" id="6749320"/>
<feature type="domain" description="Dynein heavy chain AAA 5 extension" evidence="6">
    <location>
        <begin position="88"/>
        <end position="206"/>
    </location>
</feature>
<evidence type="ECO:0000313" key="8">
    <source>
        <dbReference type="EMBL" id="EDV28903.1"/>
    </source>
</evidence>
<dbReference type="Pfam" id="PF12781">
    <property type="entry name" value="AAA_9"/>
    <property type="match status" value="1"/>
</dbReference>
<dbReference type="GO" id="GO:0045505">
    <property type="term" value="F:dynein intermediate chain binding"/>
    <property type="evidence" value="ECO:0007669"/>
    <property type="project" value="InterPro"/>
</dbReference>
<dbReference type="InterPro" id="IPR041589">
    <property type="entry name" value="DNAH3_AAA_lid_1"/>
</dbReference>
<dbReference type="Pfam" id="PF17857">
    <property type="entry name" value="AAA_lid_1"/>
    <property type="match status" value="1"/>
</dbReference>
<organism evidence="8 9">
    <name type="scientific">Trichoplax adhaerens</name>
    <name type="common">Trichoplax reptans</name>
    <dbReference type="NCBI Taxonomy" id="10228"/>
    <lineage>
        <taxon>Eukaryota</taxon>
        <taxon>Metazoa</taxon>
        <taxon>Placozoa</taxon>
        <taxon>Uniplacotomia</taxon>
        <taxon>Trichoplacea</taxon>
        <taxon>Trichoplacidae</taxon>
        <taxon>Trichoplax</taxon>
    </lineage>
</organism>
<dbReference type="EMBL" id="DS985241">
    <property type="protein sequence ID" value="EDV28903.1"/>
    <property type="molecule type" value="Genomic_DNA"/>
</dbReference>
<evidence type="ECO:0000256" key="2">
    <source>
        <dbReference type="SAM" id="Coils"/>
    </source>
</evidence>
<dbReference type="Pfam" id="PF12780">
    <property type="entry name" value="AAA_8"/>
    <property type="match status" value="1"/>
</dbReference>
<dbReference type="PhylomeDB" id="B3RM51"/>
<accession>B3RM51</accession>
<evidence type="ECO:0000259" key="6">
    <source>
        <dbReference type="Pfam" id="PF17852"/>
    </source>
</evidence>
<evidence type="ECO:0000259" key="7">
    <source>
        <dbReference type="Pfam" id="PF17857"/>
    </source>
</evidence>
<dbReference type="SUPFAM" id="SSF52540">
    <property type="entry name" value="P-loop containing nucleoside triphosphate hydrolases"/>
    <property type="match status" value="1"/>
</dbReference>
<dbReference type="GO" id="GO:0007018">
    <property type="term" value="P:microtubule-based movement"/>
    <property type="evidence" value="ECO:0007669"/>
    <property type="project" value="InterPro"/>
</dbReference>
<evidence type="ECO:0000259" key="3">
    <source>
        <dbReference type="Pfam" id="PF12777"/>
    </source>
</evidence>
<feature type="coiled-coil region" evidence="2">
    <location>
        <begin position="905"/>
        <end position="932"/>
    </location>
</feature>
<dbReference type="InterPro" id="IPR026983">
    <property type="entry name" value="DHC"/>
</dbReference>
<dbReference type="Pfam" id="PF12777">
    <property type="entry name" value="MT"/>
    <property type="match status" value="1"/>
</dbReference>
<dbReference type="RefSeq" id="XP_002108105.1">
    <property type="nucleotide sequence ID" value="XM_002108069.1"/>
</dbReference>
<keyword evidence="9" id="KW-1185">Reference proteome</keyword>
<dbReference type="PANTHER" id="PTHR46961">
    <property type="entry name" value="DYNEIN HEAVY CHAIN 1, AXONEMAL-LIKE PROTEIN"/>
    <property type="match status" value="1"/>
</dbReference>
<dbReference type="PANTHER" id="PTHR46961:SF21">
    <property type="entry name" value="LOW QUALITY PROTEIN: DYNEIN BETA CHAIN, FLAGELLAR OUTER ARM-LIKE"/>
    <property type="match status" value="1"/>
</dbReference>
<dbReference type="eggNOG" id="KOG3595">
    <property type="taxonomic scope" value="Eukaryota"/>
</dbReference>
<dbReference type="InterPro" id="IPR024743">
    <property type="entry name" value="Dynein_HC_stalk"/>
</dbReference>
<dbReference type="InterPro" id="IPR041466">
    <property type="entry name" value="Dynein_AAA5_ext"/>
</dbReference>
<dbReference type="KEGG" id="tad:TRIADDRAFT_19158"/>
<evidence type="ECO:0008006" key="10">
    <source>
        <dbReference type="Google" id="ProtNLM"/>
    </source>
</evidence>
<dbReference type="GeneID" id="6749320"/>
<dbReference type="Gene3D" id="1.20.920.30">
    <property type="match status" value="1"/>
</dbReference>
<proteinExistence type="inferred from homology"/>
<dbReference type="HOGENOM" id="CLU_247865_0_0_1"/>
<dbReference type="InterPro" id="IPR035706">
    <property type="entry name" value="AAA_9"/>
</dbReference>
<keyword evidence="2" id="KW-0175">Coiled coil</keyword>
<dbReference type="Gene3D" id="1.20.920.20">
    <property type="match status" value="1"/>
</dbReference>
<dbReference type="Pfam" id="PF12775">
    <property type="entry name" value="AAA_7"/>
    <property type="match status" value="1"/>
</dbReference>
<dbReference type="InterPro" id="IPR024317">
    <property type="entry name" value="Dynein_heavy_chain_D4_dom"/>
</dbReference>
<evidence type="ECO:0000256" key="1">
    <source>
        <dbReference type="ARBA" id="ARBA00008887"/>
    </source>
</evidence>
<comment type="similarity">
    <text evidence="1">Belongs to the dynein heavy chain family.</text>
</comment>
<dbReference type="InParanoid" id="B3RM51"/>
<protein>
    <recommendedName>
        <fullName evidence="10">AAA+ ATPase domain-containing protein</fullName>
    </recommendedName>
</protein>
<dbReference type="Gene3D" id="1.10.472.130">
    <property type="match status" value="1"/>
</dbReference>
<dbReference type="GO" id="GO:0051959">
    <property type="term" value="F:dynein light intermediate chain binding"/>
    <property type="evidence" value="ECO:0007669"/>
    <property type="project" value="InterPro"/>
</dbReference>
<feature type="non-terminal residue" evidence="8">
    <location>
        <position position="1519"/>
    </location>
</feature>
<dbReference type="Gene3D" id="3.40.50.300">
    <property type="entry name" value="P-loop containing nucleotide triphosphate hydrolases"/>
    <property type="match status" value="4"/>
</dbReference>
<name>B3RM51_TRIAD</name>
<evidence type="ECO:0000313" key="9">
    <source>
        <dbReference type="Proteomes" id="UP000009022"/>
    </source>
</evidence>
<feature type="domain" description="Dynein heavy chain ATP-binding dynein motor region" evidence="5">
    <location>
        <begin position="1234"/>
        <end position="1434"/>
    </location>
</feature>
<reference evidence="8 9" key="1">
    <citation type="journal article" date="2008" name="Nature">
        <title>The Trichoplax genome and the nature of placozoans.</title>
        <authorList>
            <person name="Srivastava M."/>
            <person name="Begovic E."/>
            <person name="Chapman J."/>
            <person name="Putnam N.H."/>
            <person name="Hellsten U."/>
            <person name="Kawashima T."/>
            <person name="Kuo A."/>
            <person name="Mitros T."/>
            <person name="Salamov A."/>
            <person name="Carpenter M.L."/>
            <person name="Signorovitch A.Y."/>
            <person name="Moreno M.A."/>
            <person name="Kamm K."/>
            <person name="Grimwood J."/>
            <person name="Schmutz J."/>
            <person name="Shapiro H."/>
            <person name="Grigoriev I.V."/>
            <person name="Buss L.W."/>
            <person name="Schierwater B."/>
            <person name="Dellaporta S.L."/>
            <person name="Rokhsar D.S."/>
        </authorList>
    </citation>
    <scope>NUCLEOTIDE SEQUENCE [LARGE SCALE GENOMIC DNA]</scope>
    <source>
        <strain evidence="8 9">Grell-BS-1999</strain>
    </source>
</reference>
<gene>
    <name evidence="8" type="ORF">TRIADDRAFT_19158</name>
</gene>
<feature type="domain" description="Dynein heavy chain AAA module D4" evidence="4">
    <location>
        <begin position="575"/>
        <end position="840"/>
    </location>
</feature>
<sequence length="1519" mass="173386">MDGEVDTVEIENLTSVFSSDATLVLANNERVKMPDSMRVFWEMEHLLHLSPATMASVGVLCMSEDDVTWELLIENWLLQRPAAIRGLLEQLCNKYIKSTLNYIKTGFDEAESLPQVPLKYVVPMKDANMIDTLCSLMEILTGDSVDLNAIAYEHYFNFSCIWAFGGTLIEIHRECFNRFWRNKWDIKLPPEGEVWDYYVSNDTDAFEFLSWYETVPQYVKPVNRGIPSDAFVPTVDTERLNFLIATLCDAGKSVLLVGEAGCGKTALVKERLRSDSGNMAEVLTLTVHCNKFTTSEVLWKQLDSCLEWKSGKIYVPKRNKSLLCLVDDLNTSKTDNIRSQSACELLRQHIDYGGICDPVTLDWRIINNVTYIVTYNPDAISTKPKLTPRLLRHFATIYYPHPKSEELHTIYSGLLYAHFLKTDQILRSILSSIVNVTIEVQNKMRTMFLRTSSRCHYLFTMRDLTLIFRNLCLSLGPGCPSRDLLLLWKHECYWIYAHRLVSEVDEERYNQAFITAARKEFSKEDQLNLALSPIPVFTNLESNWGDFYHPCNDIPGIRALLRHGLDEYNKNNPRIDLTFYDGVVTQVCRLVRILQSPHECGHALMVGAGCSGIASLVARLAAYLCTFIVYQINPSCMLMGGKYDVATFKDDLVEAYTNAGVKGEKIMLLLMESELLSNDFLVYISEYLVSGSITHLFTIEQYTSIINAIRTEVTQAGLHYSPDVAWQFFLQKIRRNLHVVIIIPSIGSRLRTICNEFPSLINNIAFMWYGHWSREKLVCNAMHHLKNIKQLTTKDQENLAHLMASMHLSIRHHDDSVYDGGTYGHITNYTFEKFVERFCDMTAKRFSDISKEKSKIEAALDKITTVSKLAAELKLQLDHELVVLEERKDGASKLLFQIGQDTAISEEQAKLVQKQHNKIQQLKKNLPEYQVAFEKAEFKARAIVTETKKLLNDVDTTSLSELRALQKPEPEVEDLLAAVIMIVKTPASDLTWSKGAKRLMANLDRFLGELSTFNESELPESTLALLEPYLRKPYFTPDHYDKIGLPAASSLCMWVRSVVRYHRMMHHKVLPLELKVKNTAAAVNLATDRLNSMESKVAVFTERLAGLGKGFEEASIDKIEQLQYTTSLSKQLEKAEYFLSVLHEQKINWEQDLSIIKACQENIVGGIITATASACYLGPLDPLFRQDMLMVHWPQCLKERGIPLVIDGIDYTEFCRFLASLLVGDEKLRKWLTKGFGMNKLALGAIMASSWQRTPLFIDPHGQAETIIRDLESPNDLVVVDMGLANLMSLHHIEKAIIAGKSVLCTNIGETIDSMLMPLINHHRNIVTDQSVVKFNNRYILCHKMFRLYLSTSLAKPNFSTEVASLVTLINYTTSREGLEEILIQRIFEHIQPTLNKEWRLTLSVGEQLIEFLHNLNEKLFARLINKEGVHIWDEISYIADAVVCKRKVTHNLYNAMQLSLQIRSIREDMHTLASQSASILTIIDLLSHLHHEYRYSLPQLLEVFDIALPQHEIDEKVI</sequence>
<dbReference type="OrthoDB" id="10251809at2759"/>
<dbReference type="Pfam" id="PF17852">
    <property type="entry name" value="Dynein_AAA_lid"/>
    <property type="match status" value="1"/>
</dbReference>
<dbReference type="STRING" id="10228.B3RM51"/>